<proteinExistence type="predicted"/>
<dbReference type="GO" id="GO:0004536">
    <property type="term" value="F:DNA nuclease activity"/>
    <property type="evidence" value="ECO:0000318"/>
    <property type="project" value="GO_Central"/>
</dbReference>
<evidence type="ECO:0000313" key="3">
    <source>
        <dbReference type="EMBL" id="ERN07390.1"/>
    </source>
</evidence>
<dbReference type="Pfam" id="PF04231">
    <property type="entry name" value="Endonuclease_1"/>
    <property type="match status" value="1"/>
</dbReference>
<accession>W1PJW2</accession>
<name>W1PJW2_AMBTC</name>
<evidence type="ECO:0000256" key="2">
    <source>
        <dbReference type="ARBA" id="ARBA00022801"/>
    </source>
</evidence>
<dbReference type="PANTHER" id="PTHR33607">
    <property type="entry name" value="ENDONUCLEASE-1"/>
    <property type="match status" value="1"/>
</dbReference>
<keyword evidence="4" id="KW-1185">Reference proteome</keyword>
<organism evidence="3 4">
    <name type="scientific">Amborella trichopoda</name>
    <dbReference type="NCBI Taxonomy" id="13333"/>
    <lineage>
        <taxon>Eukaryota</taxon>
        <taxon>Viridiplantae</taxon>
        <taxon>Streptophyta</taxon>
        <taxon>Embryophyta</taxon>
        <taxon>Tracheophyta</taxon>
        <taxon>Spermatophyta</taxon>
        <taxon>Magnoliopsida</taxon>
        <taxon>Amborellales</taxon>
        <taxon>Amborellaceae</taxon>
        <taxon>Amborella</taxon>
    </lineage>
</organism>
<dbReference type="STRING" id="13333.W1PJW2"/>
<dbReference type="PANTHER" id="PTHR33607:SF2">
    <property type="entry name" value="ENDONUCLEASE-1"/>
    <property type="match status" value="1"/>
</dbReference>
<dbReference type="EMBL" id="KI393807">
    <property type="protein sequence ID" value="ERN07390.1"/>
    <property type="molecule type" value="Genomic_DNA"/>
</dbReference>
<dbReference type="SUPFAM" id="SSF54060">
    <property type="entry name" value="His-Me finger endonucleases"/>
    <property type="match status" value="1"/>
</dbReference>
<evidence type="ECO:0000313" key="4">
    <source>
        <dbReference type="Proteomes" id="UP000017836"/>
    </source>
</evidence>
<dbReference type="AlphaFoldDB" id="W1PJW2"/>
<dbReference type="OMA" id="DGWNINS"/>
<keyword evidence="1" id="KW-0540">Nuclease</keyword>
<dbReference type="GO" id="GO:0016787">
    <property type="term" value="F:hydrolase activity"/>
    <property type="evidence" value="ECO:0007669"/>
    <property type="project" value="UniProtKB-KW"/>
</dbReference>
<dbReference type="Gramene" id="ERN07390">
    <property type="protein sequence ID" value="ERN07390"/>
    <property type="gene ID" value="AMTR_s00019p00242420"/>
</dbReference>
<gene>
    <name evidence="3" type="ORF">AMTR_s00019p00242420</name>
</gene>
<dbReference type="HOGENOM" id="CLU_559467_0_0_1"/>
<dbReference type="InterPro" id="IPR007346">
    <property type="entry name" value="Endonuclease-I"/>
</dbReference>
<dbReference type="GO" id="GO:0006308">
    <property type="term" value="P:DNA catabolic process"/>
    <property type="evidence" value="ECO:0000318"/>
    <property type="project" value="GO_Central"/>
</dbReference>
<dbReference type="Proteomes" id="UP000017836">
    <property type="component" value="Unassembled WGS sequence"/>
</dbReference>
<reference evidence="4" key="1">
    <citation type="journal article" date="2013" name="Science">
        <title>The Amborella genome and the evolution of flowering plants.</title>
        <authorList>
            <consortium name="Amborella Genome Project"/>
        </authorList>
    </citation>
    <scope>NUCLEOTIDE SEQUENCE [LARGE SCALE GENOMIC DNA]</scope>
</reference>
<keyword evidence="2" id="KW-0378">Hydrolase</keyword>
<protein>
    <submittedName>
        <fullName evidence="3">Uncharacterized protein</fullName>
    </submittedName>
</protein>
<dbReference type="InterPro" id="IPR044925">
    <property type="entry name" value="His-Me_finger_sf"/>
</dbReference>
<evidence type="ECO:0000256" key="1">
    <source>
        <dbReference type="ARBA" id="ARBA00022722"/>
    </source>
</evidence>
<dbReference type="eggNOG" id="ENOG502QTYN">
    <property type="taxonomic scope" value="Eukaryota"/>
</dbReference>
<sequence length="512" mass="57434">MAAIEEFKFSPSELQKRLNQLSFIFQSKQSLSLSRFNLVSDNGKTWFSCFVSSWRGPIRVFMVLLLWLCLIGESKGEEAQNLQRYACEDVLHYYAPVQDLKGAPLMEKLHSIVSGHQALRYKEVWDAREILDAADVDNPETSSEVIEIYTLRAVPKSLAGKPDGWNREHLWPRSYGLKDGLSVTDLHNLRPADVNVNSSRGNKYYGECAPKESYCIRPANKEAAPDTATDKERWAPPLLVRGDIARSLMYMAIRYGLHQPSGAPDLQLSDTPSMENGRMGLLAALLPWNEIDPPSISEQLRNDRICGHYQHNRNPFVDHPEYANLIWKIPNQPNSVGYDTFQDAWINEFHYNNKGKDRNEFVEVVVRESMDPSDFTVVLYNGSNGRTYMSLPLTNGRIFTKTSGGSGFLIYTAFVPLQNGPSDGIALASSKHGNTNFKVIQFLSYGGVVKAIDGPAIGSESIDIKLKETAMSSEYDSLGLEGDGTEEFRWKRFMGEATPGKLNQGQMIIKGP</sequence>